<dbReference type="InterPro" id="IPR012296">
    <property type="entry name" value="Nuclease_put_TT1808"/>
</dbReference>
<dbReference type="Pfam" id="PF05685">
    <property type="entry name" value="Uma2"/>
    <property type="match status" value="1"/>
</dbReference>
<evidence type="ECO:0000313" key="3">
    <source>
        <dbReference type="Proteomes" id="UP000270343"/>
    </source>
</evidence>
<evidence type="ECO:0000313" key="2">
    <source>
        <dbReference type="EMBL" id="RKN72715.1"/>
    </source>
</evidence>
<name>A0A3B0BHD6_9ACTN</name>
<dbReference type="InterPro" id="IPR008538">
    <property type="entry name" value="Uma2"/>
</dbReference>
<dbReference type="CDD" id="cd06260">
    <property type="entry name" value="DUF820-like"/>
    <property type="match status" value="1"/>
</dbReference>
<organism evidence="2 3">
    <name type="scientific">Streptomyces klenkii</name>
    <dbReference type="NCBI Taxonomy" id="1420899"/>
    <lineage>
        <taxon>Bacteria</taxon>
        <taxon>Bacillati</taxon>
        <taxon>Actinomycetota</taxon>
        <taxon>Actinomycetes</taxon>
        <taxon>Kitasatosporales</taxon>
        <taxon>Streptomycetaceae</taxon>
        <taxon>Streptomyces</taxon>
    </lineage>
</organism>
<dbReference type="PANTHER" id="PTHR35400">
    <property type="entry name" value="SLR1083 PROTEIN"/>
    <property type="match status" value="1"/>
</dbReference>
<feature type="domain" description="Putative restriction endonuclease" evidence="1">
    <location>
        <begin position="25"/>
        <end position="179"/>
    </location>
</feature>
<keyword evidence="3" id="KW-1185">Reference proteome</keyword>
<dbReference type="AlphaFoldDB" id="A0A3B0BHD6"/>
<accession>A0A3B0BHD6</accession>
<comment type="caution">
    <text evidence="2">The sequence shown here is derived from an EMBL/GenBank/DDBJ whole genome shotgun (WGS) entry which is preliminary data.</text>
</comment>
<dbReference type="SUPFAM" id="SSF52980">
    <property type="entry name" value="Restriction endonuclease-like"/>
    <property type="match status" value="1"/>
</dbReference>
<dbReference type="InterPro" id="IPR011335">
    <property type="entry name" value="Restrct_endonuc-II-like"/>
</dbReference>
<gene>
    <name evidence="2" type="ORF">D7231_14685</name>
</gene>
<dbReference type="OrthoDB" id="3615205at2"/>
<reference evidence="2 3" key="1">
    <citation type="journal article" date="2015" name="Antonie Van Leeuwenhoek">
        <title>Streptomyces klenkii sp. nov., isolated from deep marine sediment.</title>
        <authorList>
            <person name="Veyisoglu A."/>
            <person name="Sahin N."/>
        </authorList>
    </citation>
    <scope>NUCLEOTIDE SEQUENCE [LARGE SCALE GENOMIC DNA]</scope>
    <source>
        <strain evidence="2 3">KCTC 29202</strain>
    </source>
</reference>
<evidence type="ECO:0000259" key="1">
    <source>
        <dbReference type="Pfam" id="PF05685"/>
    </source>
</evidence>
<keyword evidence="2" id="KW-0378">Hydrolase</keyword>
<keyword evidence="2" id="KW-0540">Nuclease</keyword>
<proteinExistence type="predicted"/>
<sequence>MSAQPHSYAADDPETALKYAIQHLEGDRVQIVEGVITLMSPSWDHESLGDSIRRQIDPVVRRLGCISGAGDLDLPGTPNWYVPDVAVVPKELTKGAGALLPDQTLLIVEVTSDSNGDTDRIVKRRRYAEFGAPLYLLVDRQDHTCTLFSQPGEIGYQQVDGPHSFGKPLRLPDPFNFDLDTSEFRS</sequence>
<dbReference type="Proteomes" id="UP000270343">
    <property type="component" value="Unassembled WGS sequence"/>
</dbReference>
<protein>
    <submittedName>
        <fullName evidence="2">Uma2 family endonuclease</fullName>
    </submittedName>
</protein>
<dbReference type="RefSeq" id="WP_120755859.1">
    <property type="nucleotide sequence ID" value="NZ_JBFADQ010000038.1"/>
</dbReference>
<dbReference type="GO" id="GO:0004519">
    <property type="term" value="F:endonuclease activity"/>
    <property type="evidence" value="ECO:0007669"/>
    <property type="project" value="UniProtKB-KW"/>
</dbReference>
<dbReference type="PANTHER" id="PTHR35400:SF3">
    <property type="entry name" value="SLL1072 PROTEIN"/>
    <property type="match status" value="1"/>
</dbReference>
<keyword evidence="2" id="KW-0255">Endonuclease</keyword>
<dbReference type="EMBL" id="RBAM01000005">
    <property type="protein sequence ID" value="RKN72715.1"/>
    <property type="molecule type" value="Genomic_DNA"/>
</dbReference>
<dbReference type="Gene3D" id="3.90.1570.10">
    <property type="entry name" value="tt1808, chain A"/>
    <property type="match status" value="1"/>
</dbReference>